<feature type="compositionally biased region" description="Polar residues" evidence="2">
    <location>
        <begin position="114"/>
        <end position="125"/>
    </location>
</feature>
<feature type="compositionally biased region" description="Basic and acidic residues" evidence="2">
    <location>
        <begin position="92"/>
        <end position="104"/>
    </location>
</feature>
<keyword evidence="3" id="KW-0472">Membrane</keyword>
<evidence type="ECO:0000256" key="3">
    <source>
        <dbReference type="SAM" id="Phobius"/>
    </source>
</evidence>
<gene>
    <name evidence="5" type="ORF">RAK27_06980</name>
</gene>
<dbReference type="AlphaFoldDB" id="A0AAW9JUY3"/>
<protein>
    <submittedName>
        <fullName evidence="5">DUF4349 domain-containing protein</fullName>
    </submittedName>
</protein>
<dbReference type="Proteomes" id="UP001290462">
    <property type="component" value="Unassembled WGS sequence"/>
</dbReference>
<dbReference type="EMBL" id="JAVBVO010000003">
    <property type="protein sequence ID" value="MDZ5758404.1"/>
    <property type="molecule type" value="Genomic_DNA"/>
</dbReference>
<evidence type="ECO:0000313" key="6">
    <source>
        <dbReference type="Proteomes" id="UP001290462"/>
    </source>
</evidence>
<feature type="transmembrane region" description="Helical" evidence="3">
    <location>
        <begin position="329"/>
        <end position="358"/>
    </location>
</feature>
<reference evidence="5" key="1">
    <citation type="submission" date="2023-08" db="EMBL/GenBank/DDBJ databases">
        <title>Genomic characterization of piscicolin 126 produced by Carnobacterium maltaromaticum CM22 strain isolated from salmon (Salmo salar).</title>
        <authorList>
            <person name="Gonzalez-Gragera E."/>
            <person name="Garcia-Lopez J.D."/>
            <person name="Teso-Perez C."/>
            <person name="Gimenez-Hernandez I."/>
            <person name="Peralta-Sanchez J.M."/>
            <person name="Valdivia E."/>
            <person name="Montalban-Lopez M."/>
            <person name="Martin-Platero A.M."/>
            <person name="Banos A."/>
            <person name="Martinez-Bueno M."/>
        </authorList>
    </citation>
    <scope>NUCLEOTIDE SEQUENCE</scope>
    <source>
        <strain evidence="5">CM22</strain>
    </source>
</reference>
<feature type="compositionally biased region" description="Polar residues" evidence="2">
    <location>
        <begin position="70"/>
        <end position="79"/>
    </location>
</feature>
<dbReference type="InterPro" id="IPR025645">
    <property type="entry name" value="DUF4349"/>
</dbReference>
<evidence type="ECO:0000256" key="2">
    <source>
        <dbReference type="SAM" id="MobiDB-lite"/>
    </source>
</evidence>
<feature type="domain" description="DUF4349" evidence="4">
    <location>
        <begin position="125"/>
        <end position="351"/>
    </location>
</feature>
<sequence length="367" mass="41596">MDNLDKKIKEEFEKIDVPTDKVFQAIEAGLSRSPKSKPFWLKKSFITVACVGLLAVGGVALYVNKNSEYTSSESQTELNSKAMLENTPKTNQAEDTKVQEKAEYTTDEPEAETNNEASSVTDPNRKIISTVSMELESKEFSKSVKEIESLVKKANGYIENYSLYGNPSSVSPEVKPFGETNESPSFNNRTADFVLRIPEEKVAEVLPLIEKSGRIISKNTTNQDITLNYQDTESRKKVLLLEQDKLMELLGKATNVDEMIVLEKRLSEIRVEIENLESQLRSFDNQINYTTIYVSLRDVKAYTESVKNEVISERISEGFKNSLIQIQTFFINLIVWILANSLYLLMVGLIGFGSYYLVKKKKLKKNN</sequence>
<feature type="region of interest" description="Disordered" evidence="2">
    <location>
        <begin position="70"/>
        <end position="125"/>
    </location>
</feature>
<proteinExistence type="predicted"/>
<evidence type="ECO:0000313" key="5">
    <source>
        <dbReference type="EMBL" id="MDZ5758404.1"/>
    </source>
</evidence>
<feature type="coiled-coil region" evidence="1">
    <location>
        <begin position="259"/>
        <end position="286"/>
    </location>
</feature>
<organism evidence="5 6">
    <name type="scientific">Carnobacterium maltaromaticum</name>
    <name type="common">Carnobacterium piscicola</name>
    <dbReference type="NCBI Taxonomy" id="2751"/>
    <lineage>
        <taxon>Bacteria</taxon>
        <taxon>Bacillati</taxon>
        <taxon>Bacillota</taxon>
        <taxon>Bacilli</taxon>
        <taxon>Lactobacillales</taxon>
        <taxon>Carnobacteriaceae</taxon>
        <taxon>Carnobacterium</taxon>
    </lineage>
</organism>
<dbReference type="Pfam" id="PF14257">
    <property type="entry name" value="DUF4349"/>
    <property type="match status" value="1"/>
</dbReference>
<feature type="transmembrane region" description="Helical" evidence="3">
    <location>
        <begin position="45"/>
        <end position="63"/>
    </location>
</feature>
<evidence type="ECO:0000259" key="4">
    <source>
        <dbReference type="Pfam" id="PF14257"/>
    </source>
</evidence>
<keyword evidence="3" id="KW-0812">Transmembrane</keyword>
<keyword evidence="3" id="KW-1133">Transmembrane helix</keyword>
<keyword evidence="1" id="KW-0175">Coiled coil</keyword>
<name>A0AAW9JUY3_CARML</name>
<comment type="caution">
    <text evidence="5">The sequence shown here is derived from an EMBL/GenBank/DDBJ whole genome shotgun (WGS) entry which is preliminary data.</text>
</comment>
<dbReference type="RefSeq" id="WP_322808763.1">
    <property type="nucleotide sequence ID" value="NZ_JAVBVO010000003.1"/>
</dbReference>
<accession>A0AAW9JUY3</accession>
<evidence type="ECO:0000256" key="1">
    <source>
        <dbReference type="SAM" id="Coils"/>
    </source>
</evidence>